<dbReference type="AlphaFoldDB" id="A0A285D0C2"/>
<keyword evidence="1" id="KW-0812">Transmembrane</keyword>
<dbReference type="OrthoDB" id="2934466at2"/>
<keyword evidence="3" id="KW-1185">Reference proteome</keyword>
<dbReference type="EMBL" id="OAOP01000006">
    <property type="protein sequence ID" value="SNX72746.1"/>
    <property type="molecule type" value="Genomic_DNA"/>
</dbReference>
<name>A0A285D0C2_9BACI</name>
<evidence type="ECO:0000256" key="1">
    <source>
        <dbReference type="SAM" id="Phobius"/>
    </source>
</evidence>
<feature type="transmembrane region" description="Helical" evidence="1">
    <location>
        <begin position="9"/>
        <end position="30"/>
    </location>
</feature>
<organism evidence="2 3">
    <name type="scientific">Bacillus oleivorans</name>
    <dbReference type="NCBI Taxonomy" id="1448271"/>
    <lineage>
        <taxon>Bacteria</taxon>
        <taxon>Bacillati</taxon>
        <taxon>Bacillota</taxon>
        <taxon>Bacilli</taxon>
        <taxon>Bacillales</taxon>
        <taxon>Bacillaceae</taxon>
        <taxon>Bacillus</taxon>
    </lineage>
</organism>
<protein>
    <submittedName>
        <fullName evidence="2">Uncharacterized protein</fullName>
    </submittedName>
</protein>
<dbReference type="RefSeq" id="WP_097159349.1">
    <property type="nucleotide sequence ID" value="NZ_JBEPMQ010000005.1"/>
</dbReference>
<evidence type="ECO:0000313" key="2">
    <source>
        <dbReference type="EMBL" id="SNX72746.1"/>
    </source>
</evidence>
<evidence type="ECO:0000313" key="3">
    <source>
        <dbReference type="Proteomes" id="UP000219546"/>
    </source>
</evidence>
<feature type="transmembrane region" description="Helical" evidence="1">
    <location>
        <begin position="109"/>
        <end position="127"/>
    </location>
</feature>
<keyword evidence="1" id="KW-1133">Transmembrane helix</keyword>
<accession>A0A285D0C2</accession>
<dbReference type="Proteomes" id="UP000219546">
    <property type="component" value="Unassembled WGS sequence"/>
</dbReference>
<proteinExistence type="predicted"/>
<feature type="transmembrane region" description="Helical" evidence="1">
    <location>
        <begin position="50"/>
        <end position="72"/>
    </location>
</feature>
<feature type="transmembrane region" description="Helical" evidence="1">
    <location>
        <begin position="79"/>
        <end position="97"/>
    </location>
</feature>
<reference evidence="2 3" key="1">
    <citation type="submission" date="2017-08" db="EMBL/GenBank/DDBJ databases">
        <authorList>
            <person name="de Groot N.N."/>
        </authorList>
    </citation>
    <scope>NUCLEOTIDE SEQUENCE [LARGE SCALE GENOMIC DNA]</scope>
    <source>
        <strain evidence="2 3">JC228</strain>
    </source>
</reference>
<gene>
    <name evidence="2" type="ORF">SAMN05877753_106191</name>
</gene>
<keyword evidence="1" id="KW-0472">Membrane</keyword>
<sequence length="129" mass="14236">MKTYRYTKILGIFIGILTLLLALGFGYLLLVGMGLSQAFASGIDHATTQLFLIALIFLLLFGGISCFGPFWLQNKGWRQFYIFYSIALGICFLGVYFQTKGALGNLFEAGILGMGILYLLQGTLVITKK</sequence>